<keyword evidence="8" id="KW-1185">Reference proteome</keyword>
<dbReference type="STRING" id="398673.A0A2P4ZM43"/>
<dbReference type="InterPro" id="IPR036864">
    <property type="entry name" value="Zn2-C6_fun-type_DNA-bd_sf"/>
</dbReference>
<keyword evidence="2" id="KW-0479">Metal-binding</keyword>
<dbReference type="GO" id="GO:0003677">
    <property type="term" value="F:DNA binding"/>
    <property type="evidence" value="ECO:0007669"/>
    <property type="project" value="InterPro"/>
</dbReference>
<dbReference type="GO" id="GO:0000981">
    <property type="term" value="F:DNA-binding transcription factor activity, RNA polymerase II-specific"/>
    <property type="evidence" value="ECO:0007669"/>
    <property type="project" value="InterPro"/>
</dbReference>
<evidence type="ECO:0000313" key="8">
    <source>
        <dbReference type="Proteomes" id="UP000054821"/>
    </source>
</evidence>
<name>A0A2P4ZM43_9HYPO</name>
<keyword evidence="5" id="KW-0539">Nucleus</keyword>
<accession>A0A2P4ZM43</accession>
<dbReference type="SUPFAM" id="SSF57701">
    <property type="entry name" value="Zn2/Cys6 DNA-binding domain"/>
    <property type="match status" value="1"/>
</dbReference>
<evidence type="ECO:0000259" key="6">
    <source>
        <dbReference type="PROSITE" id="PS50048"/>
    </source>
</evidence>
<dbReference type="GeneID" id="29981120"/>
<dbReference type="PROSITE" id="PS50048">
    <property type="entry name" value="ZN2_CY6_FUNGAL_2"/>
    <property type="match status" value="1"/>
</dbReference>
<evidence type="ECO:0000256" key="2">
    <source>
        <dbReference type="ARBA" id="ARBA00022723"/>
    </source>
</evidence>
<evidence type="ECO:0000256" key="4">
    <source>
        <dbReference type="ARBA" id="ARBA00023163"/>
    </source>
</evidence>
<keyword evidence="4" id="KW-0804">Transcription</keyword>
<comment type="subcellular location">
    <subcellularLocation>
        <location evidence="1">Nucleus</location>
    </subcellularLocation>
</comment>
<dbReference type="GO" id="GO:0005634">
    <property type="term" value="C:nucleus"/>
    <property type="evidence" value="ECO:0007669"/>
    <property type="project" value="UniProtKB-SubCell"/>
</dbReference>
<gene>
    <name evidence="7" type="ORF">TGAM01_v205654</name>
</gene>
<dbReference type="Pfam" id="PF00172">
    <property type="entry name" value="Zn_clus"/>
    <property type="match status" value="1"/>
</dbReference>
<dbReference type="PANTHER" id="PTHR47338:SF10">
    <property type="entry name" value="TRANSCRIPTION FACTOR DOMAIN-CONTAINING PROTEIN-RELATED"/>
    <property type="match status" value="1"/>
</dbReference>
<evidence type="ECO:0000256" key="1">
    <source>
        <dbReference type="ARBA" id="ARBA00004123"/>
    </source>
</evidence>
<proteinExistence type="predicted"/>
<dbReference type="InterPro" id="IPR007219">
    <property type="entry name" value="XnlR_reg_dom"/>
</dbReference>
<evidence type="ECO:0000256" key="3">
    <source>
        <dbReference type="ARBA" id="ARBA00023015"/>
    </source>
</evidence>
<dbReference type="CDD" id="cd00067">
    <property type="entry name" value="GAL4"/>
    <property type="match status" value="1"/>
</dbReference>
<comment type="caution">
    <text evidence="7">The sequence shown here is derived from an EMBL/GenBank/DDBJ whole genome shotgun (WGS) entry which is preliminary data.</text>
</comment>
<dbReference type="InterPro" id="IPR001138">
    <property type="entry name" value="Zn2Cys6_DnaBD"/>
</dbReference>
<evidence type="ECO:0000313" key="7">
    <source>
        <dbReference type="EMBL" id="PON25361.1"/>
    </source>
</evidence>
<dbReference type="Pfam" id="PF04082">
    <property type="entry name" value="Fungal_trans"/>
    <property type="match status" value="1"/>
</dbReference>
<reference evidence="7 8" key="1">
    <citation type="journal article" date="2016" name="Genome Announc.">
        <title>Draft Whole-Genome Sequence of Trichoderma gamsii T6085, a Promising Biocontrol Agent of Fusarium Head Blight on Wheat.</title>
        <authorList>
            <person name="Baroncelli R."/>
            <person name="Zapparata A."/>
            <person name="Piaggeschi G."/>
            <person name="Sarrocco S."/>
            <person name="Vannacci G."/>
        </authorList>
    </citation>
    <scope>NUCLEOTIDE SEQUENCE [LARGE SCALE GENOMIC DNA]</scope>
    <source>
        <strain evidence="7 8">T6085</strain>
    </source>
</reference>
<dbReference type="PROSITE" id="PS00463">
    <property type="entry name" value="ZN2_CY6_FUNGAL_1"/>
    <property type="match status" value="1"/>
</dbReference>
<dbReference type="SMART" id="SM00906">
    <property type="entry name" value="Fungal_trans"/>
    <property type="match status" value="1"/>
</dbReference>
<dbReference type="EMBL" id="JPDN02000018">
    <property type="protein sequence ID" value="PON25361.1"/>
    <property type="molecule type" value="Genomic_DNA"/>
</dbReference>
<feature type="domain" description="Zn(2)-C6 fungal-type" evidence="6">
    <location>
        <begin position="52"/>
        <end position="81"/>
    </location>
</feature>
<dbReference type="Gene3D" id="4.10.240.10">
    <property type="entry name" value="Zn(2)-C6 fungal-type DNA-binding domain"/>
    <property type="match status" value="1"/>
</dbReference>
<dbReference type="GO" id="GO:0008270">
    <property type="term" value="F:zinc ion binding"/>
    <property type="evidence" value="ECO:0007669"/>
    <property type="project" value="InterPro"/>
</dbReference>
<dbReference type="AlphaFoldDB" id="A0A2P4ZM43"/>
<dbReference type="Proteomes" id="UP000054821">
    <property type="component" value="Unassembled WGS sequence"/>
</dbReference>
<dbReference type="SMART" id="SM00066">
    <property type="entry name" value="GAL4"/>
    <property type="match status" value="1"/>
</dbReference>
<keyword evidence="3" id="KW-0805">Transcription regulation</keyword>
<evidence type="ECO:0000256" key="5">
    <source>
        <dbReference type="ARBA" id="ARBA00023242"/>
    </source>
</evidence>
<sequence length="654" mass="73234">MSAAAHEVPHRPAVISMAASEEDVNRAAVDEATLQPTPVSTRRISSSLRRRACDACRARKVRCDTLDPCNRCIKMGAACHYSGRAKPTNSRIGMSRFLETLNNRLKQAEVQLASTHLMQQNQPQFPVAWREVDSTGLLITPLPPHEISPQAEAQSHWNSVPAPIYPIHVFQESDATAPAISATEAPAYLSTNELTSSNFADIMMAQNILDNQPFEFKPAIFNIPSPASEPVPTGLNKMLQKFYERYFEVFHPIIPIINRSRFEHEISLPYPTSELQALSYAMGALAASSVPELQDYASFYHEQARNLIDLCERQESGDSLGNISFLEAYVILTLYELNQPNFARAYLTLGRAIKLVQILGLDSVKSKLGSARWGFSKEPNHSISLAEQEERRRVFWSLFILDSFASLRSSISPTFTGVINIPLPSSSEYPDFLDEKMPRLDQVFDLTETVLLSSFAANTLMISLYQRYFRHVESSYNEMSQGFWETHYAIDNAVEHCRATLLAPHMNGNSGNDPLAVGLRMNLDSIKINLHETALFRVEKDQLPENLATDANSKCAFAVTDIVRTVQVGLQLTGSRAVTFRQLSRFFVWPITTAIQVCFRMLYTGTGDFASYISFLRILSHAMKEIIDPDQIPPGLFENAEAKIADAARGVRRK</sequence>
<dbReference type="CDD" id="cd12148">
    <property type="entry name" value="fungal_TF_MHR"/>
    <property type="match status" value="1"/>
</dbReference>
<protein>
    <submittedName>
        <fullName evidence="7">Fungal specific transcription factor domain-containing protein</fullName>
    </submittedName>
</protein>
<organism evidence="7 8">
    <name type="scientific">Trichoderma gamsii</name>
    <dbReference type="NCBI Taxonomy" id="398673"/>
    <lineage>
        <taxon>Eukaryota</taxon>
        <taxon>Fungi</taxon>
        <taxon>Dikarya</taxon>
        <taxon>Ascomycota</taxon>
        <taxon>Pezizomycotina</taxon>
        <taxon>Sordariomycetes</taxon>
        <taxon>Hypocreomycetidae</taxon>
        <taxon>Hypocreales</taxon>
        <taxon>Hypocreaceae</taxon>
        <taxon>Trichoderma</taxon>
    </lineage>
</organism>
<dbReference type="InterPro" id="IPR050815">
    <property type="entry name" value="TF_fung"/>
</dbReference>
<dbReference type="PANTHER" id="PTHR47338">
    <property type="entry name" value="ZN(II)2CYS6 TRANSCRIPTION FACTOR (EUROFUNG)-RELATED"/>
    <property type="match status" value="1"/>
</dbReference>
<dbReference type="GO" id="GO:0006351">
    <property type="term" value="P:DNA-templated transcription"/>
    <property type="evidence" value="ECO:0007669"/>
    <property type="project" value="InterPro"/>
</dbReference>
<dbReference type="RefSeq" id="XP_024405537.1">
    <property type="nucleotide sequence ID" value="XM_024549679.1"/>
</dbReference>